<protein>
    <recommendedName>
        <fullName evidence="1">DUF1664 domain-containing protein</fullName>
    </recommendedName>
</protein>
<dbReference type="EMBL" id="UZAU01000785">
    <property type="status" value="NOT_ANNOTATED_CDS"/>
    <property type="molecule type" value="Genomic_DNA"/>
</dbReference>
<evidence type="ECO:0000313" key="2">
    <source>
        <dbReference type="EnsemblPlants" id="cds.novel_model_6685_5bd9a17a.1.5bd9b13c"/>
    </source>
</evidence>
<reference evidence="2" key="1">
    <citation type="submission" date="2021-03" db="UniProtKB">
        <authorList>
            <consortium name="EnsemblPlants"/>
        </authorList>
    </citation>
    <scope>IDENTIFICATION</scope>
</reference>
<dbReference type="Gramene" id="novel_model_6685_5bd9a17a.1.5bd9b13c">
    <property type="protein sequence ID" value="cds.novel_model_6685_5bd9a17a.1.5bd9b13c"/>
    <property type="gene ID" value="novel_gene_3525_5bd9a17a"/>
</dbReference>
<dbReference type="EnsemblPlants" id="novel_model_6685_5bd9a17a.1.5bd9b13c">
    <property type="protein sequence ID" value="cds.novel_model_6685_5bd9a17a.1.5bd9b13c"/>
    <property type="gene ID" value="novel_gene_3525_5bd9a17a"/>
</dbReference>
<organism evidence="2 3">
    <name type="scientific">Cannabis sativa</name>
    <name type="common">Hemp</name>
    <name type="synonym">Marijuana</name>
    <dbReference type="NCBI Taxonomy" id="3483"/>
    <lineage>
        <taxon>Eukaryota</taxon>
        <taxon>Viridiplantae</taxon>
        <taxon>Streptophyta</taxon>
        <taxon>Embryophyta</taxon>
        <taxon>Tracheophyta</taxon>
        <taxon>Spermatophyta</taxon>
        <taxon>Magnoliopsida</taxon>
        <taxon>eudicotyledons</taxon>
        <taxon>Gunneridae</taxon>
        <taxon>Pentapetalae</taxon>
        <taxon>rosids</taxon>
        <taxon>fabids</taxon>
        <taxon>Rosales</taxon>
        <taxon>Cannabaceae</taxon>
        <taxon>Cannabis</taxon>
    </lineage>
</organism>
<accession>A0A803R9G0</accession>
<dbReference type="PANTHER" id="PTHR46667">
    <property type="entry name" value="OS05G0182700 PROTEIN"/>
    <property type="match status" value="1"/>
</dbReference>
<proteinExistence type="predicted"/>
<dbReference type="PANTHER" id="PTHR46667:SF6">
    <property type="entry name" value="OS01G0185100 PROTEIN"/>
    <property type="match status" value="1"/>
</dbReference>
<sequence length="300" mass="32870">MALHSGIGFSKILVIAGTGYTATVLLNNHKLSDLLGELQSLVKGLEKSKDQSDGVNDYSDPILAQVRKLAAEVQQLGSNRHITILNGSNGHGNLKSLIVPAAALGAVGYGYMWWKGCSLWDFMYVTKSNMAKAVSNLTKHLENLSDFVAQTKKHLTQRIQNVDDKMVEQNKLSREIKDDVTVLNESVDGIAYDLSGLQNMVAALNGKLCVMEGKQDFANASLYYLCNFIDGKKVKMPESLQEQLKTSTASRGSLTFSEAPSLMGLKDITDSLSGVYSEDGTDKLEKSSKNLIRFELLHFL</sequence>
<dbReference type="Pfam" id="PF07889">
    <property type="entry name" value="DUF1664"/>
    <property type="match status" value="1"/>
</dbReference>
<dbReference type="AlphaFoldDB" id="A0A803R9G0"/>
<dbReference type="Proteomes" id="UP000596661">
    <property type="component" value="Unassembled WGS sequence"/>
</dbReference>
<dbReference type="SUPFAM" id="SSF58010">
    <property type="entry name" value="Fibrinogen coiled-coil and central regions"/>
    <property type="match status" value="1"/>
</dbReference>
<dbReference type="InterPro" id="IPR012458">
    <property type="entry name" value="DUF1664"/>
</dbReference>
<name>A0A803R9G0_CANSA</name>
<keyword evidence="3" id="KW-1185">Reference proteome</keyword>
<feature type="domain" description="DUF1664" evidence="1">
    <location>
        <begin position="92"/>
        <end position="215"/>
    </location>
</feature>
<evidence type="ECO:0000313" key="3">
    <source>
        <dbReference type="Proteomes" id="UP000596661"/>
    </source>
</evidence>
<gene>
    <name evidence="2" type="primary">LOC115700535</name>
</gene>
<dbReference type="OMA" id="WGLNFSC"/>
<evidence type="ECO:0000259" key="1">
    <source>
        <dbReference type="Pfam" id="PF07889"/>
    </source>
</evidence>